<evidence type="ECO:0000313" key="2">
    <source>
        <dbReference type="EMBL" id="KAJ7012086.1"/>
    </source>
</evidence>
<dbReference type="EMBL" id="JAQIZT010000001">
    <property type="protein sequence ID" value="KAJ7012086.1"/>
    <property type="molecule type" value="Genomic_DNA"/>
</dbReference>
<accession>A0AAD6RP13</accession>
<organism evidence="2 3">
    <name type="scientific">Populus alba x Populus x berolinensis</name>
    <dbReference type="NCBI Taxonomy" id="444605"/>
    <lineage>
        <taxon>Eukaryota</taxon>
        <taxon>Viridiplantae</taxon>
        <taxon>Streptophyta</taxon>
        <taxon>Embryophyta</taxon>
        <taxon>Tracheophyta</taxon>
        <taxon>Spermatophyta</taxon>
        <taxon>Magnoliopsida</taxon>
        <taxon>eudicotyledons</taxon>
        <taxon>Gunneridae</taxon>
        <taxon>Pentapetalae</taxon>
        <taxon>rosids</taxon>
        <taxon>fabids</taxon>
        <taxon>Malpighiales</taxon>
        <taxon>Salicaceae</taxon>
        <taxon>Saliceae</taxon>
        <taxon>Populus</taxon>
    </lineage>
</organism>
<evidence type="ECO:0000313" key="3">
    <source>
        <dbReference type="Proteomes" id="UP001164929"/>
    </source>
</evidence>
<dbReference type="AlphaFoldDB" id="A0AAD6RP13"/>
<evidence type="ECO:0000256" key="1">
    <source>
        <dbReference type="SAM" id="MobiDB-lite"/>
    </source>
</evidence>
<sequence length="29" mass="3299">MGHKEQGTLSPDFKREGLLGNMKQHRSLC</sequence>
<comment type="caution">
    <text evidence="2">The sequence shown here is derived from an EMBL/GenBank/DDBJ whole genome shotgun (WGS) entry which is preliminary data.</text>
</comment>
<gene>
    <name evidence="2" type="ORF">NC653_002236</name>
</gene>
<name>A0AAD6RP13_9ROSI</name>
<proteinExistence type="predicted"/>
<feature type="region of interest" description="Disordered" evidence="1">
    <location>
        <begin position="1"/>
        <end position="29"/>
    </location>
</feature>
<reference evidence="2 3" key="1">
    <citation type="journal article" date="2023" name="Mol. Ecol. Resour.">
        <title>Chromosome-level genome assembly of a triploid poplar Populus alba 'Berolinensis'.</title>
        <authorList>
            <person name="Chen S."/>
            <person name="Yu Y."/>
            <person name="Wang X."/>
            <person name="Wang S."/>
            <person name="Zhang T."/>
            <person name="Zhou Y."/>
            <person name="He R."/>
            <person name="Meng N."/>
            <person name="Wang Y."/>
            <person name="Liu W."/>
            <person name="Liu Z."/>
            <person name="Liu J."/>
            <person name="Guo Q."/>
            <person name="Huang H."/>
            <person name="Sederoff R.R."/>
            <person name="Wang G."/>
            <person name="Qu G."/>
            <person name="Chen S."/>
        </authorList>
    </citation>
    <scope>NUCLEOTIDE SEQUENCE [LARGE SCALE GENOMIC DNA]</scope>
    <source>
        <strain evidence="2">SC-2020</strain>
    </source>
</reference>
<protein>
    <submittedName>
        <fullName evidence="2">Uncharacterized protein</fullName>
    </submittedName>
</protein>
<dbReference type="Proteomes" id="UP001164929">
    <property type="component" value="Chromosome 1"/>
</dbReference>
<keyword evidence="3" id="KW-1185">Reference proteome</keyword>
<feature type="compositionally biased region" description="Basic and acidic residues" evidence="1">
    <location>
        <begin position="1"/>
        <end position="17"/>
    </location>
</feature>